<accession>A0A8J7QCT6</accession>
<dbReference type="SUPFAM" id="SSF56672">
    <property type="entry name" value="DNA/RNA polymerases"/>
    <property type="match status" value="1"/>
</dbReference>
<dbReference type="GO" id="GO:0003723">
    <property type="term" value="F:RNA binding"/>
    <property type="evidence" value="ECO:0007669"/>
    <property type="project" value="InterPro"/>
</dbReference>
<dbReference type="EMBL" id="JAFREP010000002">
    <property type="protein sequence ID" value="MBO1317210.1"/>
    <property type="molecule type" value="Genomic_DNA"/>
</dbReference>
<dbReference type="Proteomes" id="UP000664417">
    <property type="component" value="Unassembled WGS sequence"/>
</dbReference>
<evidence type="ECO:0000256" key="7">
    <source>
        <dbReference type="ARBA" id="ARBA00023118"/>
    </source>
</evidence>
<keyword evidence="6 13" id="KW-0695">RNA-directed DNA polymerase</keyword>
<organism evidence="13 15">
    <name type="scientific">Acanthopleuribacter pedis</name>
    <dbReference type="NCBI Taxonomy" id="442870"/>
    <lineage>
        <taxon>Bacteria</taxon>
        <taxon>Pseudomonadati</taxon>
        <taxon>Acidobacteriota</taxon>
        <taxon>Holophagae</taxon>
        <taxon>Acanthopleuribacterales</taxon>
        <taxon>Acanthopleuribacteraceae</taxon>
        <taxon>Acanthopleuribacter</taxon>
    </lineage>
</organism>
<evidence type="ECO:0000313" key="14">
    <source>
        <dbReference type="EMBL" id="MBO1318516.1"/>
    </source>
</evidence>
<proteinExistence type="inferred from homology"/>
<dbReference type="PROSITE" id="PS50878">
    <property type="entry name" value="RT_POL"/>
    <property type="match status" value="1"/>
</dbReference>
<dbReference type="GO" id="GO:0003964">
    <property type="term" value="F:RNA-directed DNA polymerase activity"/>
    <property type="evidence" value="ECO:0007669"/>
    <property type="project" value="UniProtKB-KW"/>
</dbReference>
<dbReference type="AlphaFoldDB" id="A0A8J7QCT6"/>
<dbReference type="CDD" id="cd03487">
    <property type="entry name" value="RT_Bac_retron_II"/>
    <property type="match status" value="1"/>
</dbReference>
<comment type="catalytic activity">
    <reaction evidence="9">
        <text>DNA(n) + a 2'-deoxyribonucleoside 5'-triphosphate = DNA(n+1) + diphosphate</text>
        <dbReference type="Rhea" id="RHEA:22508"/>
        <dbReference type="Rhea" id="RHEA-COMP:17339"/>
        <dbReference type="Rhea" id="RHEA-COMP:17340"/>
        <dbReference type="ChEBI" id="CHEBI:33019"/>
        <dbReference type="ChEBI" id="CHEBI:61560"/>
        <dbReference type="ChEBI" id="CHEBI:173112"/>
        <dbReference type="EC" id="2.7.7.49"/>
    </reaction>
</comment>
<dbReference type="GO" id="GO:0051607">
    <property type="term" value="P:defense response to virus"/>
    <property type="evidence" value="ECO:0007669"/>
    <property type="project" value="UniProtKB-KW"/>
</dbReference>
<dbReference type="PANTHER" id="PTHR34047:SF7">
    <property type="entry name" value="RNA-DIRECTED DNA POLYMERASE"/>
    <property type="match status" value="1"/>
</dbReference>
<dbReference type="EC" id="2.7.7.49" evidence="1"/>
<keyword evidence="2" id="KW-0808">Transferase</keyword>
<evidence type="ECO:0000256" key="6">
    <source>
        <dbReference type="ARBA" id="ARBA00022918"/>
    </source>
</evidence>
<evidence type="ECO:0000256" key="2">
    <source>
        <dbReference type="ARBA" id="ARBA00022679"/>
    </source>
</evidence>
<evidence type="ECO:0000313" key="13">
    <source>
        <dbReference type="EMBL" id="MBO1317210.1"/>
    </source>
</evidence>
<evidence type="ECO:0000256" key="1">
    <source>
        <dbReference type="ARBA" id="ARBA00012493"/>
    </source>
</evidence>
<keyword evidence="3" id="KW-0548">Nucleotidyltransferase</keyword>
<name>A0A8J7QCT6_9BACT</name>
<reference evidence="13" key="1">
    <citation type="submission" date="2021-03" db="EMBL/GenBank/DDBJ databases">
        <authorList>
            <person name="Wang G."/>
        </authorList>
    </citation>
    <scope>NUCLEOTIDE SEQUENCE</scope>
    <source>
        <strain evidence="13">KCTC 12899</strain>
    </source>
</reference>
<evidence type="ECO:0000256" key="8">
    <source>
        <dbReference type="ARBA" id="ARBA00034120"/>
    </source>
</evidence>
<feature type="domain" description="Reverse transcriptase" evidence="12">
    <location>
        <begin position="162"/>
        <end position="395"/>
    </location>
</feature>
<evidence type="ECO:0000256" key="5">
    <source>
        <dbReference type="ARBA" id="ARBA00022842"/>
    </source>
</evidence>
<dbReference type="RefSeq" id="WP_207856447.1">
    <property type="nucleotide sequence ID" value="NZ_JAFREP010000002.1"/>
</dbReference>
<feature type="region of interest" description="Disordered" evidence="11">
    <location>
        <begin position="470"/>
        <end position="516"/>
    </location>
</feature>
<evidence type="ECO:0000259" key="12">
    <source>
        <dbReference type="PROSITE" id="PS50878"/>
    </source>
</evidence>
<dbReference type="PANTHER" id="PTHR34047">
    <property type="entry name" value="NUCLEAR INTRON MATURASE 1, MITOCHONDRIAL-RELATED"/>
    <property type="match status" value="1"/>
</dbReference>
<feature type="coiled-coil region" evidence="10">
    <location>
        <begin position="41"/>
        <end position="100"/>
    </location>
</feature>
<evidence type="ECO:0000256" key="11">
    <source>
        <dbReference type="SAM" id="MobiDB-lite"/>
    </source>
</evidence>
<dbReference type="EMBL" id="JAFREP010000006">
    <property type="protein sequence ID" value="MBO1318516.1"/>
    <property type="molecule type" value="Genomic_DNA"/>
</dbReference>
<feature type="compositionally biased region" description="Low complexity" evidence="11">
    <location>
        <begin position="491"/>
        <end position="505"/>
    </location>
</feature>
<dbReference type="InterPro" id="IPR051083">
    <property type="entry name" value="GrpII_Intron_Splice-Mob/Def"/>
</dbReference>
<dbReference type="InterPro" id="IPR043502">
    <property type="entry name" value="DNA/RNA_pol_sf"/>
</dbReference>
<keyword evidence="15" id="KW-1185">Reference proteome</keyword>
<comment type="similarity">
    <text evidence="8">Belongs to the bacterial reverse transcriptase family.</text>
</comment>
<sequence>MNQARQALYDRIRESSKDEVILEEMIALGFWDPAQPGKEAAAELIGKTAELEREMSALRSEMARIDNQEAMLKALRKRNMEQAKARRVETKKRREAERQARAEAWRLKKQQDILYLGEGYSHSLGEQGACDAAALDENGALPAYENAAALAAAMGISIGELRWLAFGRKVSQTTHYQRFQVPKKSGGLRLISAPMPRLKEIQSWILREILEKVPIRSAARGFVRGKSIVDNARPHVGADVVINVDIKDFFPTVTYPRVKGVFRKLGYRGQVATILAMLTTEPEMVALEMDGQRYWMAKGERRLPQGAPSSPALTNIICRGLDAELEELALVNEYEYTRYADDITFSTRGREANRRIGGVLRKIEQHVGAHGFTLHPDKTKVLRNNARQEVTGIVVNEKLSVDRKTLRRFRAVMFQVEQDGPEGKHWGQAEHVIAGLTGYAHFLKMVDPARAQPFLEQLARIVEKHGNPVYPERRAARAPSWRRYQPDSDQAEATDAAPAANEAPAHPSGSEGEAATPVLEKKPWWKFW</sequence>
<protein>
    <recommendedName>
        <fullName evidence="1">RNA-directed DNA polymerase</fullName>
        <ecNumber evidence="1">2.7.7.49</ecNumber>
    </recommendedName>
</protein>
<gene>
    <name evidence="13" type="ORF">J3U88_01975</name>
    <name evidence="14" type="ORF">J3U88_08610</name>
</gene>
<dbReference type="InterPro" id="IPR000123">
    <property type="entry name" value="Reverse_transcriptase_msDNA"/>
</dbReference>
<evidence type="ECO:0000256" key="4">
    <source>
        <dbReference type="ARBA" id="ARBA00022723"/>
    </source>
</evidence>
<evidence type="ECO:0000256" key="10">
    <source>
        <dbReference type="SAM" id="Coils"/>
    </source>
</evidence>
<dbReference type="Pfam" id="PF00078">
    <property type="entry name" value="RVT_1"/>
    <property type="match status" value="1"/>
</dbReference>
<keyword evidence="4" id="KW-0479">Metal-binding</keyword>
<dbReference type="GO" id="GO:0046872">
    <property type="term" value="F:metal ion binding"/>
    <property type="evidence" value="ECO:0007669"/>
    <property type="project" value="UniProtKB-KW"/>
</dbReference>
<keyword evidence="5" id="KW-0460">Magnesium</keyword>
<dbReference type="PRINTS" id="PR00866">
    <property type="entry name" value="RNADNAPOLMS"/>
</dbReference>
<keyword evidence="10" id="KW-0175">Coiled coil</keyword>
<evidence type="ECO:0000256" key="3">
    <source>
        <dbReference type="ARBA" id="ARBA00022695"/>
    </source>
</evidence>
<keyword evidence="7" id="KW-0051">Antiviral defense</keyword>
<evidence type="ECO:0000256" key="9">
    <source>
        <dbReference type="ARBA" id="ARBA00048173"/>
    </source>
</evidence>
<dbReference type="InterPro" id="IPR000477">
    <property type="entry name" value="RT_dom"/>
</dbReference>
<evidence type="ECO:0000313" key="15">
    <source>
        <dbReference type="Proteomes" id="UP000664417"/>
    </source>
</evidence>
<comment type="caution">
    <text evidence="13">The sequence shown here is derived from an EMBL/GenBank/DDBJ whole genome shotgun (WGS) entry which is preliminary data.</text>
</comment>